<accession>A0ABV8LQZ9</accession>
<name>A0ABV8LQZ9_9ACTN</name>
<gene>
    <name evidence="1" type="ORF">ACFOZ4_21595</name>
</gene>
<keyword evidence="2" id="KW-1185">Reference proteome</keyword>
<dbReference type="EMBL" id="JBHSAY010000010">
    <property type="protein sequence ID" value="MFC4133210.1"/>
    <property type="molecule type" value="Genomic_DNA"/>
</dbReference>
<comment type="caution">
    <text evidence="1">The sequence shown here is derived from an EMBL/GenBank/DDBJ whole genome shotgun (WGS) entry which is preliminary data.</text>
</comment>
<proteinExistence type="predicted"/>
<evidence type="ECO:0000313" key="1">
    <source>
        <dbReference type="EMBL" id="MFC4133210.1"/>
    </source>
</evidence>
<dbReference type="Proteomes" id="UP001595816">
    <property type="component" value="Unassembled WGS sequence"/>
</dbReference>
<protein>
    <submittedName>
        <fullName evidence="1">Uncharacterized protein</fullName>
    </submittedName>
</protein>
<dbReference type="RefSeq" id="WP_253760983.1">
    <property type="nucleotide sequence ID" value="NZ_JAMZDZ010000001.1"/>
</dbReference>
<organism evidence="1 2">
    <name type="scientific">Hamadaea flava</name>
    <dbReference type="NCBI Taxonomy" id="1742688"/>
    <lineage>
        <taxon>Bacteria</taxon>
        <taxon>Bacillati</taxon>
        <taxon>Actinomycetota</taxon>
        <taxon>Actinomycetes</taxon>
        <taxon>Micromonosporales</taxon>
        <taxon>Micromonosporaceae</taxon>
        <taxon>Hamadaea</taxon>
    </lineage>
</organism>
<evidence type="ECO:0000313" key="2">
    <source>
        <dbReference type="Proteomes" id="UP001595816"/>
    </source>
</evidence>
<sequence length="230" mass="25278">MSFDLYVWHEPAPLTADAALGKLEQWAEGAEDPFAAHPAVMAMRNALLERFPPLESLRAEELDSSGVWSLTPEPSESILSISIIWSRAAEVGEAVAAMANDYGLVCYEPGFHIVNPNAPGYIPAFVLTSAAYPDVPDPDAQRIEWTVRKLSNENHYAVLERADGWYVQVGFGEKVGAPAGTYGLEYREGSSDSGARAETRDVAEAVRLLQEFLGGQEHWKHRHAWKALAL</sequence>
<reference evidence="2" key="1">
    <citation type="journal article" date="2019" name="Int. J. Syst. Evol. Microbiol.">
        <title>The Global Catalogue of Microorganisms (GCM) 10K type strain sequencing project: providing services to taxonomists for standard genome sequencing and annotation.</title>
        <authorList>
            <consortium name="The Broad Institute Genomics Platform"/>
            <consortium name="The Broad Institute Genome Sequencing Center for Infectious Disease"/>
            <person name="Wu L."/>
            <person name="Ma J."/>
        </authorList>
    </citation>
    <scope>NUCLEOTIDE SEQUENCE [LARGE SCALE GENOMIC DNA]</scope>
    <source>
        <strain evidence="2">CGMCC 4.7289</strain>
    </source>
</reference>